<organism evidence="2 3">
    <name type="scientific">Candidatus Magnetaquiglobus chichijimensis</name>
    <dbReference type="NCBI Taxonomy" id="3141448"/>
    <lineage>
        <taxon>Bacteria</taxon>
        <taxon>Pseudomonadati</taxon>
        <taxon>Pseudomonadota</taxon>
        <taxon>Magnetococcia</taxon>
        <taxon>Magnetococcales</taxon>
        <taxon>Candidatus Magnetaquicoccaceae</taxon>
        <taxon>Candidatus Magnetaquiglobus</taxon>
    </lineage>
</organism>
<feature type="transmembrane region" description="Helical" evidence="1">
    <location>
        <begin position="250"/>
        <end position="270"/>
    </location>
</feature>
<evidence type="ECO:0000313" key="2">
    <source>
        <dbReference type="EMBL" id="GAB0058276.1"/>
    </source>
</evidence>
<gene>
    <name evidence="2" type="primary">nosY</name>
    <name evidence="2" type="ORF">SIID45300_02622</name>
</gene>
<evidence type="ECO:0000313" key="3">
    <source>
        <dbReference type="Proteomes" id="UP001628193"/>
    </source>
</evidence>
<reference evidence="2 3" key="2">
    <citation type="submission" date="2024-09" db="EMBL/GenBank/DDBJ databases">
        <title>Draft genome sequence of Candidatus Magnetaquicoccaceae bacterium FCR-1.</title>
        <authorList>
            <person name="Shimoshige H."/>
            <person name="Shimamura S."/>
            <person name="Taoka A."/>
            <person name="Kobayashi H."/>
            <person name="Maekawa T."/>
        </authorList>
    </citation>
    <scope>NUCLEOTIDE SEQUENCE [LARGE SCALE GENOMIC DNA]</scope>
    <source>
        <strain evidence="2 3">FCR-1</strain>
    </source>
</reference>
<sequence>MSPLLVIADKETRDALRNRWVISATLLMAGLAFSLTFLGSAPTGQIGAKPLAVTVVSLSSLTIFLVPLIALMLSHDALVGEMERGTLLLLLAHPVTRAQVVLGKFLGQTSVLAVATIVGYGAAGVAVGLQTEGADPESWRAFAALVGSSVLLGAIFIALAHLVSAIARERGGAAGVAIGLWLLFVVLYDMGLLGVLVATKGQIHETVFPWLLMGNPTDIFRLYNLTAFENTRTFSGLAGLSGQMDFSPGMLLGALIAWTVVPLAAAIAIFRRREL</sequence>
<dbReference type="Proteomes" id="UP001628193">
    <property type="component" value="Unassembled WGS sequence"/>
</dbReference>
<feature type="transmembrane region" description="Helical" evidence="1">
    <location>
        <begin position="175"/>
        <end position="198"/>
    </location>
</feature>
<feature type="transmembrane region" description="Helical" evidence="1">
    <location>
        <begin position="51"/>
        <end position="73"/>
    </location>
</feature>
<name>A0ABQ0CBK6_9PROT</name>
<comment type="caution">
    <text evidence="2">The sequence shown here is derived from an EMBL/GenBank/DDBJ whole genome shotgun (WGS) entry which is preliminary data.</text>
</comment>
<dbReference type="PANTHER" id="PTHR43471">
    <property type="entry name" value="ABC TRANSPORTER PERMEASE"/>
    <property type="match status" value="1"/>
</dbReference>
<feature type="transmembrane region" description="Helical" evidence="1">
    <location>
        <begin position="141"/>
        <end position="163"/>
    </location>
</feature>
<keyword evidence="1" id="KW-0472">Membrane</keyword>
<keyword evidence="3" id="KW-1185">Reference proteome</keyword>
<keyword evidence="1" id="KW-1133">Transmembrane helix</keyword>
<evidence type="ECO:0000256" key="1">
    <source>
        <dbReference type="SAM" id="Phobius"/>
    </source>
</evidence>
<accession>A0ABQ0CBK6</accession>
<dbReference type="Pfam" id="PF12679">
    <property type="entry name" value="ABC2_membrane_2"/>
    <property type="match status" value="1"/>
</dbReference>
<dbReference type="RefSeq" id="WP_420905954.1">
    <property type="nucleotide sequence ID" value="NZ_BAAFGK010000004.1"/>
</dbReference>
<reference evidence="2 3" key="1">
    <citation type="submission" date="2024-05" db="EMBL/GenBank/DDBJ databases">
        <authorList>
            <consortium name="Candidatus Magnetaquicoccaceae bacterium FCR-1 genome sequencing consortium"/>
            <person name="Shimoshige H."/>
            <person name="Shimamura S."/>
            <person name="Taoka A."/>
            <person name="Kobayashi H."/>
            <person name="Maekawa T."/>
        </authorList>
    </citation>
    <scope>NUCLEOTIDE SEQUENCE [LARGE SCALE GENOMIC DNA]</scope>
    <source>
        <strain evidence="2 3">FCR-1</strain>
    </source>
</reference>
<feature type="transmembrane region" description="Helical" evidence="1">
    <location>
        <begin position="20"/>
        <end position="39"/>
    </location>
</feature>
<dbReference type="PANTHER" id="PTHR43471:SF1">
    <property type="entry name" value="ABC TRANSPORTER PERMEASE PROTEIN NOSY-RELATED"/>
    <property type="match status" value="1"/>
</dbReference>
<proteinExistence type="predicted"/>
<dbReference type="EMBL" id="BAAFGK010000004">
    <property type="protein sequence ID" value="GAB0058276.1"/>
    <property type="molecule type" value="Genomic_DNA"/>
</dbReference>
<keyword evidence="1" id="KW-0812">Transmembrane</keyword>
<feature type="transmembrane region" description="Helical" evidence="1">
    <location>
        <begin position="110"/>
        <end position="129"/>
    </location>
</feature>
<protein>
    <submittedName>
        <fullName evidence="2">Cu-processing system permease protein</fullName>
    </submittedName>
</protein>